<feature type="transmembrane region" description="Helical" evidence="7">
    <location>
        <begin position="20"/>
        <end position="40"/>
    </location>
</feature>
<dbReference type="AlphaFoldDB" id="A0A3E2NGT4"/>
<organism evidence="9 10">
    <name type="scientific">Lacrimispora amygdalina</name>
    <dbReference type="NCBI Taxonomy" id="253257"/>
    <lineage>
        <taxon>Bacteria</taxon>
        <taxon>Bacillati</taxon>
        <taxon>Bacillota</taxon>
        <taxon>Clostridia</taxon>
        <taxon>Lachnospirales</taxon>
        <taxon>Lachnospiraceae</taxon>
        <taxon>Lacrimispora</taxon>
    </lineage>
</organism>
<dbReference type="InterPro" id="IPR000515">
    <property type="entry name" value="MetI-like"/>
</dbReference>
<keyword evidence="4 7" id="KW-0812">Transmembrane</keyword>
<evidence type="ECO:0000259" key="8">
    <source>
        <dbReference type="Pfam" id="PF00528"/>
    </source>
</evidence>
<evidence type="ECO:0000256" key="4">
    <source>
        <dbReference type="ARBA" id="ARBA00022692"/>
    </source>
</evidence>
<keyword evidence="2" id="KW-0813">Transport</keyword>
<dbReference type="CDD" id="cd06261">
    <property type="entry name" value="TM_PBP2"/>
    <property type="match status" value="1"/>
</dbReference>
<keyword evidence="6 7" id="KW-0472">Membrane</keyword>
<dbReference type="SUPFAM" id="SSF161098">
    <property type="entry name" value="MetI-like"/>
    <property type="match status" value="1"/>
</dbReference>
<evidence type="ECO:0000256" key="3">
    <source>
        <dbReference type="ARBA" id="ARBA00022475"/>
    </source>
</evidence>
<feature type="transmembrane region" description="Helical" evidence="7">
    <location>
        <begin position="116"/>
        <end position="136"/>
    </location>
</feature>
<feature type="transmembrane region" description="Helical" evidence="7">
    <location>
        <begin position="142"/>
        <end position="160"/>
    </location>
</feature>
<dbReference type="PANTHER" id="PTHR43744:SF9">
    <property type="entry name" value="POLYGALACTURONAN_RHAMNOGALACTURONAN TRANSPORT SYSTEM PERMEASE PROTEIN YTCP"/>
    <property type="match status" value="1"/>
</dbReference>
<evidence type="ECO:0000256" key="5">
    <source>
        <dbReference type="ARBA" id="ARBA00022989"/>
    </source>
</evidence>
<evidence type="ECO:0000313" key="9">
    <source>
        <dbReference type="EMBL" id="RFZ80222.1"/>
    </source>
</evidence>
<feature type="transmembrane region" description="Helical" evidence="7">
    <location>
        <begin position="263"/>
        <end position="283"/>
    </location>
</feature>
<dbReference type="EMBL" id="QOHO01000013">
    <property type="protein sequence ID" value="RFZ80222.1"/>
    <property type="molecule type" value="Genomic_DNA"/>
</dbReference>
<evidence type="ECO:0000256" key="7">
    <source>
        <dbReference type="SAM" id="Phobius"/>
    </source>
</evidence>
<dbReference type="GO" id="GO:0055085">
    <property type="term" value="P:transmembrane transport"/>
    <property type="evidence" value="ECO:0007669"/>
    <property type="project" value="InterPro"/>
</dbReference>
<evidence type="ECO:0000313" key="10">
    <source>
        <dbReference type="Proteomes" id="UP000260680"/>
    </source>
</evidence>
<feature type="transmembrane region" description="Helical" evidence="7">
    <location>
        <begin position="79"/>
        <end position="104"/>
    </location>
</feature>
<evidence type="ECO:0000256" key="1">
    <source>
        <dbReference type="ARBA" id="ARBA00004651"/>
    </source>
</evidence>
<comment type="subcellular location">
    <subcellularLocation>
        <location evidence="1">Cell membrane</location>
        <topology evidence="1">Multi-pass membrane protein</topology>
    </subcellularLocation>
</comment>
<comment type="caution">
    <text evidence="9">The sequence shown here is derived from an EMBL/GenBank/DDBJ whole genome shotgun (WGS) entry which is preliminary data.</text>
</comment>
<proteinExistence type="predicted"/>
<dbReference type="PANTHER" id="PTHR43744">
    <property type="entry name" value="ABC TRANSPORTER PERMEASE PROTEIN MG189-RELATED-RELATED"/>
    <property type="match status" value="1"/>
</dbReference>
<dbReference type="GO" id="GO:0005886">
    <property type="term" value="C:plasma membrane"/>
    <property type="evidence" value="ECO:0007669"/>
    <property type="project" value="UniProtKB-SubCell"/>
</dbReference>
<dbReference type="Pfam" id="PF00528">
    <property type="entry name" value="BPD_transp_1"/>
    <property type="match status" value="1"/>
</dbReference>
<dbReference type="Gene3D" id="1.10.3720.10">
    <property type="entry name" value="MetI-like"/>
    <property type="match status" value="1"/>
</dbReference>
<dbReference type="InterPro" id="IPR035906">
    <property type="entry name" value="MetI-like_sf"/>
</dbReference>
<dbReference type="Proteomes" id="UP000260680">
    <property type="component" value="Unassembled WGS sequence"/>
</dbReference>
<feature type="domain" description="ABC transmembrane type-1" evidence="8">
    <location>
        <begin position="116"/>
        <end position="290"/>
    </location>
</feature>
<feature type="transmembrane region" description="Helical" evidence="7">
    <location>
        <begin position="188"/>
        <end position="210"/>
    </location>
</feature>
<evidence type="ECO:0000256" key="6">
    <source>
        <dbReference type="ARBA" id="ARBA00023136"/>
    </source>
</evidence>
<reference evidence="9 10" key="1">
    <citation type="submission" date="2018-07" db="EMBL/GenBank/DDBJ databases">
        <title>New species, Clostridium PI-S10-A1B.</title>
        <authorList>
            <person name="Krishna G."/>
            <person name="Summeta K."/>
            <person name="Shikha S."/>
            <person name="Prabhu P.B."/>
            <person name="Suresh K."/>
        </authorList>
    </citation>
    <scope>NUCLEOTIDE SEQUENCE [LARGE SCALE GENOMIC DNA]</scope>
    <source>
        <strain evidence="9 10">PI-S10-A1B</strain>
    </source>
</reference>
<sequence length="298" mass="33707">MMSKNQTRVRRRDFVTDLFFHVLLLVISMTCLLPFIHIFAKSVSREAYVIANKIFLLPKGINFEAYRKVLQDASIVRSLYVSIIVTVSFTAIGTFLTISAAYALSRVQLKGRKIMTFLIMFTMYFTAGTIPDYLLMNNLHMLDTWWCMILPLSFAAYNFLIMKNNFKASIPDSLIESALIDGASHFKILSYIVVPLSKPIIATISLFYAVGRWNAYSDALFYIKQRVDLRPLQLKLYYLVVAASESFKAEGGNAAGQITNPEVLKASCIIFATLPIICIYPFIQRYFVQGTMIGAVKG</sequence>
<keyword evidence="5 7" id="KW-1133">Transmembrane helix</keyword>
<accession>A0A3E2NGT4</accession>
<gene>
    <name evidence="9" type="ORF">DS742_04465</name>
</gene>
<name>A0A3E2NGT4_9FIRM</name>
<evidence type="ECO:0000256" key="2">
    <source>
        <dbReference type="ARBA" id="ARBA00022448"/>
    </source>
</evidence>
<dbReference type="OrthoDB" id="157184at2"/>
<keyword evidence="3" id="KW-1003">Cell membrane</keyword>
<dbReference type="RefSeq" id="WP_117415807.1">
    <property type="nucleotide sequence ID" value="NZ_BRPJ01000004.1"/>
</dbReference>
<protein>
    <submittedName>
        <fullName evidence="9">Carbohydrate ABC transporter permease</fullName>
    </submittedName>
</protein>